<accession>A0AAV7X783</accession>
<reference evidence="6" key="1">
    <citation type="submission" date="2022-12" db="EMBL/GenBank/DDBJ databases">
        <title>Chromosome-level genome assembly of the bean flower thrips Megalurothrips usitatus.</title>
        <authorList>
            <person name="Ma L."/>
            <person name="Liu Q."/>
            <person name="Li H."/>
            <person name="Cai W."/>
        </authorList>
    </citation>
    <scope>NUCLEOTIDE SEQUENCE</scope>
    <source>
        <strain evidence="6">Cailab_2022a</strain>
    </source>
</reference>
<proteinExistence type="predicted"/>
<gene>
    <name evidence="6" type="ORF">ONE63_003964</name>
</gene>
<name>A0AAV7X783_9NEOP</name>
<dbReference type="InterPro" id="IPR019372">
    <property type="entry name" value="LHFPL"/>
</dbReference>
<evidence type="ECO:0000256" key="3">
    <source>
        <dbReference type="ARBA" id="ARBA00022989"/>
    </source>
</evidence>
<comment type="subcellular location">
    <subcellularLocation>
        <location evidence="1">Membrane</location>
        <topology evidence="1">Multi-pass membrane protein</topology>
    </subcellularLocation>
</comment>
<organism evidence="6 7">
    <name type="scientific">Megalurothrips usitatus</name>
    <name type="common">bean blossom thrips</name>
    <dbReference type="NCBI Taxonomy" id="439358"/>
    <lineage>
        <taxon>Eukaryota</taxon>
        <taxon>Metazoa</taxon>
        <taxon>Ecdysozoa</taxon>
        <taxon>Arthropoda</taxon>
        <taxon>Hexapoda</taxon>
        <taxon>Insecta</taxon>
        <taxon>Pterygota</taxon>
        <taxon>Neoptera</taxon>
        <taxon>Paraneoptera</taxon>
        <taxon>Thysanoptera</taxon>
        <taxon>Terebrantia</taxon>
        <taxon>Thripoidea</taxon>
        <taxon>Thripidae</taxon>
        <taxon>Megalurothrips</taxon>
    </lineage>
</organism>
<keyword evidence="2 5" id="KW-0812">Transmembrane</keyword>
<dbReference type="Pfam" id="PF10242">
    <property type="entry name" value="L_HMGIC_fpl"/>
    <property type="match status" value="1"/>
</dbReference>
<dbReference type="AlphaFoldDB" id="A0AAV7X783"/>
<feature type="transmembrane region" description="Helical" evidence="5">
    <location>
        <begin position="33"/>
        <end position="54"/>
    </location>
</feature>
<evidence type="ECO:0000256" key="1">
    <source>
        <dbReference type="ARBA" id="ARBA00004141"/>
    </source>
</evidence>
<sequence>MAIYPVGWDNREVRESCGVEAEAYRLGSCELSWSAYLLAGAVLLLLLCFALSFCSSNVRPNSSFRI</sequence>
<evidence type="ECO:0000313" key="7">
    <source>
        <dbReference type="Proteomes" id="UP001075354"/>
    </source>
</evidence>
<keyword evidence="7" id="KW-1185">Reference proteome</keyword>
<dbReference type="PANTHER" id="PTHR12489:SF16">
    <property type="entry name" value="LHFPL TETRASPAN SUBFAMILY MEMBER 6 PROTEIN-RELATED"/>
    <property type="match status" value="1"/>
</dbReference>
<dbReference type="PANTHER" id="PTHR12489">
    <property type="entry name" value="LIPOMA HMGIC FUSION PARTNER-LIKE PROTEIN"/>
    <property type="match status" value="1"/>
</dbReference>
<keyword evidence="4 5" id="KW-0472">Membrane</keyword>
<evidence type="ECO:0000256" key="4">
    <source>
        <dbReference type="ARBA" id="ARBA00023136"/>
    </source>
</evidence>
<protein>
    <submittedName>
        <fullName evidence="6">Uncharacterized protein</fullName>
    </submittedName>
</protein>
<dbReference type="Proteomes" id="UP001075354">
    <property type="component" value="Chromosome 14"/>
</dbReference>
<dbReference type="EMBL" id="JAPTSV010000014">
    <property type="protein sequence ID" value="KAJ1520880.1"/>
    <property type="molecule type" value="Genomic_DNA"/>
</dbReference>
<evidence type="ECO:0000313" key="6">
    <source>
        <dbReference type="EMBL" id="KAJ1520880.1"/>
    </source>
</evidence>
<dbReference type="GO" id="GO:0016020">
    <property type="term" value="C:membrane"/>
    <property type="evidence" value="ECO:0007669"/>
    <property type="project" value="UniProtKB-SubCell"/>
</dbReference>
<evidence type="ECO:0000256" key="2">
    <source>
        <dbReference type="ARBA" id="ARBA00022692"/>
    </source>
</evidence>
<evidence type="ECO:0000256" key="5">
    <source>
        <dbReference type="SAM" id="Phobius"/>
    </source>
</evidence>
<keyword evidence="3 5" id="KW-1133">Transmembrane helix</keyword>
<comment type="caution">
    <text evidence="6">The sequence shown here is derived from an EMBL/GenBank/DDBJ whole genome shotgun (WGS) entry which is preliminary data.</text>
</comment>